<gene>
    <name evidence="2" type="ORF">ACH46_14405</name>
</gene>
<name>A0A0N7FUV9_9ACTN</name>
<organism evidence="2 3">
    <name type="scientific">Gordonia phthalatica</name>
    <dbReference type="NCBI Taxonomy" id="1136941"/>
    <lineage>
        <taxon>Bacteria</taxon>
        <taxon>Bacillati</taxon>
        <taxon>Actinomycetota</taxon>
        <taxon>Actinomycetes</taxon>
        <taxon>Mycobacteriales</taxon>
        <taxon>Gordoniaceae</taxon>
        <taxon>Gordonia</taxon>
    </lineage>
</organism>
<keyword evidence="3" id="KW-1185">Reference proteome</keyword>
<feature type="region of interest" description="Disordered" evidence="1">
    <location>
        <begin position="63"/>
        <end position="84"/>
    </location>
</feature>
<evidence type="ECO:0000313" key="3">
    <source>
        <dbReference type="Proteomes" id="UP000063789"/>
    </source>
</evidence>
<protein>
    <submittedName>
        <fullName evidence="2">Uncharacterized protein</fullName>
    </submittedName>
</protein>
<proteinExistence type="predicted"/>
<evidence type="ECO:0000256" key="1">
    <source>
        <dbReference type="SAM" id="MobiDB-lite"/>
    </source>
</evidence>
<dbReference type="OrthoDB" id="9153513at2"/>
<dbReference type="RefSeq" id="WP_062393531.1">
    <property type="nucleotide sequence ID" value="NZ_CP011853.1"/>
</dbReference>
<reference evidence="3" key="1">
    <citation type="submission" date="2015-06" db="EMBL/GenBank/DDBJ databases">
        <title>Complete genome sequence and metabolic analysis of phthalate degradation pathway in Gordonia sp. QH-11.</title>
        <authorList>
            <person name="Jin D."/>
            <person name="Kong X."/>
            <person name="Bai Z."/>
        </authorList>
    </citation>
    <scope>NUCLEOTIDE SEQUENCE [LARGE SCALE GENOMIC DNA]</scope>
    <source>
        <strain evidence="3">QH-11</strain>
    </source>
</reference>
<reference evidence="2 3" key="2">
    <citation type="journal article" date="2017" name="Int. J. Syst. Evol. Microbiol.">
        <title>Gordonia phthalatica sp. nov., a di-n-butyl phthalate-degrading bacterium isolated from activated sludge.</title>
        <authorList>
            <person name="Jin D."/>
            <person name="Kong X."/>
            <person name="Jia M."/>
            <person name="Yu X."/>
            <person name="Wang X."/>
            <person name="Zhuang X."/>
            <person name="Deng Y."/>
            <person name="Bai Z."/>
        </authorList>
    </citation>
    <scope>NUCLEOTIDE SEQUENCE [LARGE SCALE GENOMIC DNA]</scope>
    <source>
        <strain evidence="2 3">QH-11</strain>
    </source>
</reference>
<sequence length="84" mass="9205">MPTDCPHDDALVTTVGYLIKALRALGQSGDPDAANRLAAQAWLALRDDHPREAERLNGAMHYLVRLPQEPGKDSTNPSTDQEIK</sequence>
<evidence type="ECO:0000313" key="2">
    <source>
        <dbReference type="EMBL" id="ALG85447.1"/>
    </source>
</evidence>
<dbReference type="Proteomes" id="UP000063789">
    <property type="component" value="Chromosome"/>
</dbReference>
<dbReference type="STRING" id="1136941.ACH46_14405"/>
<feature type="compositionally biased region" description="Polar residues" evidence="1">
    <location>
        <begin position="73"/>
        <end position="84"/>
    </location>
</feature>
<dbReference type="KEGG" id="goq:ACH46_14405"/>
<dbReference type="AlphaFoldDB" id="A0A0N7FUV9"/>
<accession>A0A0N7FUV9</accession>
<dbReference type="EMBL" id="CP011853">
    <property type="protein sequence ID" value="ALG85447.1"/>
    <property type="molecule type" value="Genomic_DNA"/>
</dbReference>
<dbReference type="PATRIC" id="fig|1136941.3.peg.2942"/>